<name>A0A5J9T755_9POAL</name>
<accession>A0A5J9T755</accession>
<evidence type="ECO:0000256" key="1">
    <source>
        <dbReference type="SAM" id="MobiDB-lite"/>
    </source>
</evidence>
<evidence type="ECO:0000313" key="3">
    <source>
        <dbReference type="Proteomes" id="UP000324897"/>
    </source>
</evidence>
<dbReference type="Proteomes" id="UP000324897">
    <property type="component" value="Unassembled WGS sequence"/>
</dbReference>
<proteinExistence type="predicted"/>
<comment type="caution">
    <text evidence="2">The sequence shown here is derived from an EMBL/GenBank/DDBJ whole genome shotgun (WGS) entry which is preliminary data.</text>
</comment>
<reference evidence="2 3" key="1">
    <citation type="journal article" date="2019" name="Sci. Rep.">
        <title>A high-quality genome of Eragrostis curvula grass provides insights into Poaceae evolution and supports new strategies to enhance forage quality.</title>
        <authorList>
            <person name="Carballo J."/>
            <person name="Santos B.A.C.M."/>
            <person name="Zappacosta D."/>
            <person name="Garbus I."/>
            <person name="Selva J.P."/>
            <person name="Gallo C.A."/>
            <person name="Diaz A."/>
            <person name="Albertini E."/>
            <person name="Caccamo M."/>
            <person name="Echenique V."/>
        </authorList>
    </citation>
    <scope>NUCLEOTIDE SEQUENCE [LARGE SCALE GENOMIC DNA]</scope>
    <source>
        <strain evidence="3">cv. Victoria</strain>
        <tissue evidence="2">Leaf</tissue>
    </source>
</reference>
<gene>
    <name evidence="2" type="ORF">EJB05_49581</name>
</gene>
<dbReference type="AlphaFoldDB" id="A0A5J9T755"/>
<dbReference type="Gramene" id="TVU06371">
    <property type="protein sequence ID" value="TVU06371"/>
    <property type="gene ID" value="EJB05_49581"/>
</dbReference>
<feature type="non-terminal residue" evidence="2">
    <location>
        <position position="1"/>
    </location>
</feature>
<sequence length="99" mass="11221">MLGSPPRRRLRQGQSKGRVDSRPHGSILSVNRLKFPSFFLEYIDYSHRAAANITNAHKVFCLQYPIIITGKLMHTEDIIADSTEQARTCGFPVFLFVQG</sequence>
<protein>
    <submittedName>
        <fullName evidence="2">Uncharacterized protein</fullName>
    </submittedName>
</protein>
<feature type="compositionally biased region" description="Basic residues" evidence="1">
    <location>
        <begin position="1"/>
        <end position="11"/>
    </location>
</feature>
<keyword evidence="3" id="KW-1185">Reference proteome</keyword>
<feature type="region of interest" description="Disordered" evidence="1">
    <location>
        <begin position="1"/>
        <end position="24"/>
    </location>
</feature>
<evidence type="ECO:0000313" key="2">
    <source>
        <dbReference type="EMBL" id="TVU06371.1"/>
    </source>
</evidence>
<dbReference type="EMBL" id="RWGY01000051">
    <property type="protein sequence ID" value="TVU06371.1"/>
    <property type="molecule type" value="Genomic_DNA"/>
</dbReference>
<organism evidence="2 3">
    <name type="scientific">Eragrostis curvula</name>
    <name type="common">weeping love grass</name>
    <dbReference type="NCBI Taxonomy" id="38414"/>
    <lineage>
        <taxon>Eukaryota</taxon>
        <taxon>Viridiplantae</taxon>
        <taxon>Streptophyta</taxon>
        <taxon>Embryophyta</taxon>
        <taxon>Tracheophyta</taxon>
        <taxon>Spermatophyta</taxon>
        <taxon>Magnoliopsida</taxon>
        <taxon>Liliopsida</taxon>
        <taxon>Poales</taxon>
        <taxon>Poaceae</taxon>
        <taxon>PACMAD clade</taxon>
        <taxon>Chloridoideae</taxon>
        <taxon>Eragrostideae</taxon>
        <taxon>Eragrostidinae</taxon>
        <taxon>Eragrostis</taxon>
    </lineage>
</organism>